<reference evidence="2" key="1">
    <citation type="submission" date="2020-03" db="EMBL/GenBank/DDBJ databases">
        <authorList>
            <person name="Weist P."/>
        </authorList>
    </citation>
    <scope>NUCLEOTIDE SEQUENCE</scope>
</reference>
<protein>
    <submittedName>
        <fullName evidence="2">Uncharacterized protein</fullName>
    </submittedName>
</protein>
<evidence type="ECO:0000256" key="1">
    <source>
        <dbReference type="SAM" id="MobiDB-lite"/>
    </source>
</evidence>
<dbReference type="EMBL" id="CADEAL010001209">
    <property type="protein sequence ID" value="CAB1430154.1"/>
    <property type="molecule type" value="Genomic_DNA"/>
</dbReference>
<name>A0A9N7UH41_PLEPL</name>
<evidence type="ECO:0000313" key="2">
    <source>
        <dbReference type="EMBL" id="CAB1430154.1"/>
    </source>
</evidence>
<keyword evidence="3" id="KW-1185">Reference proteome</keyword>
<organism evidence="2 3">
    <name type="scientific">Pleuronectes platessa</name>
    <name type="common">European plaice</name>
    <dbReference type="NCBI Taxonomy" id="8262"/>
    <lineage>
        <taxon>Eukaryota</taxon>
        <taxon>Metazoa</taxon>
        <taxon>Chordata</taxon>
        <taxon>Craniata</taxon>
        <taxon>Vertebrata</taxon>
        <taxon>Euteleostomi</taxon>
        <taxon>Actinopterygii</taxon>
        <taxon>Neopterygii</taxon>
        <taxon>Teleostei</taxon>
        <taxon>Neoteleostei</taxon>
        <taxon>Acanthomorphata</taxon>
        <taxon>Carangaria</taxon>
        <taxon>Pleuronectiformes</taxon>
        <taxon>Pleuronectoidei</taxon>
        <taxon>Pleuronectidae</taxon>
        <taxon>Pleuronectes</taxon>
    </lineage>
</organism>
<gene>
    <name evidence="2" type="ORF">PLEPLA_LOCUS18136</name>
</gene>
<comment type="caution">
    <text evidence="2">The sequence shown here is derived from an EMBL/GenBank/DDBJ whole genome shotgun (WGS) entry which is preliminary data.</text>
</comment>
<sequence>MQDLGRRGEEAAYLRSDVTPRTCLPLPDQSPTCSPTSQENTSCVYIHEVLHRELLLSWGTVSKCVLPCPSTSLSSSSPFLLSSPIFSSSSHPLLFSPPLPLSSPLLFSPLLLFLFLLLSSSSSPYSSSPLCLFLSPPPPPPSLGINLLCLLWDQFPPRRLRRDRAAGACVSASGFEPLRRAASSRFPVARWDYARFQPEERCRDSTHERPRLFPAEKLRSRRKLFRRSRIPELAQCPRPQRVMSGSPGPGSSVDKDPIGPSGAPGGRVPPGLRGLGVSGRGPGVRWVFHKV</sequence>
<proteinExistence type="predicted"/>
<accession>A0A9N7UH41</accession>
<feature type="region of interest" description="Disordered" evidence="1">
    <location>
        <begin position="235"/>
        <end position="282"/>
    </location>
</feature>
<dbReference type="AlphaFoldDB" id="A0A9N7UH41"/>
<evidence type="ECO:0000313" key="3">
    <source>
        <dbReference type="Proteomes" id="UP001153269"/>
    </source>
</evidence>
<feature type="compositionally biased region" description="Gly residues" evidence="1">
    <location>
        <begin position="273"/>
        <end position="282"/>
    </location>
</feature>
<dbReference type="Proteomes" id="UP001153269">
    <property type="component" value="Unassembled WGS sequence"/>
</dbReference>